<dbReference type="AlphaFoldDB" id="A0A5J4WJ81"/>
<gene>
    <name evidence="1" type="ORF">EZS28_009686</name>
</gene>
<comment type="caution">
    <text evidence="1">The sequence shown here is derived from an EMBL/GenBank/DDBJ whole genome shotgun (WGS) entry which is preliminary data.</text>
</comment>
<organism evidence="1 2">
    <name type="scientific">Streblomastix strix</name>
    <dbReference type="NCBI Taxonomy" id="222440"/>
    <lineage>
        <taxon>Eukaryota</taxon>
        <taxon>Metamonada</taxon>
        <taxon>Preaxostyla</taxon>
        <taxon>Oxymonadida</taxon>
        <taxon>Streblomastigidae</taxon>
        <taxon>Streblomastix</taxon>
    </lineage>
</organism>
<evidence type="ECO:0000313" key="1">
    <source>
        <dbReference type="EMBL" id="KAA6394793.1"/>
    </source>
</evidence>
<protein>
    <submittedName>
        <fullName evidence="1">Uncharacterized protein</fullName>
    </submittedName>
</protein>
<evidence type="ECO:0000313" key="2">
    <source>
        <dbReference type="Proteomes" id="UP000324800"/>
    </source>
</evidence>
<name>A0A5J4WJ81_9EUKA</name>
<dbReference type="EMBL" id="SNRW01001848">
    <property type="protein sequence ID" value="KAA6394793.1"/>
    <property type="molecule type" value="Genomic_DNA"/>
</dbReference>
<accession>A0A5J4WJ81</accession>
<reference evidence="1 2" key="1">
    <citation type="submission" date="2019-03" db="EMBL/GenBank/DDBJ databases">
        <title>Single cell metagenomics reveals metabolic interactions within the superorganism composed of flagellate Streblomastix strix and complex community of Bacteroidetes bacteria on its surface.</title>
        <authorList>
            <person name="Treitli S.C."/>
            <person name="Kolisko M."/>
            <person name="Husnik F."/>
            <person name="Keeling P."/>
            <person name="Hampl V."/>
        </authorList>
    </citation>
    <scope>NUCLEOTIDE SEQUENCE [LARGE SCALE GENOMIC DNA]</scope>
    <source>
        <strain evidence="1">ST1C</strain>
    </source>
</reference>
<dbReference type="Proteomes" id="UP000324800">
    <property type="component" value="Unassembled WGS sequence"/>
</dbReference>
<proteinExistence type="predicted"/>
<sequence length="231" mass="25609">MDYWQDCTGLRALETELLDTSIVITILGIATRGDTAITDLSFSGKTLILANIVHSQRIIMMKLSLVQKTFITTIYSVGITVKKYDNNSAICAGGVKTIQDINPSVDLSNYYNKSQTYSQTETDQKLNLKLNISDQIDAYTMTQDDALLLLKADKTQLIDAYSKTEADNLQNNKADSGVSYIKGEDDALFSLKADKAQLIDAYTKDEANSLFNNQVNQQTTYIKIGTDQLIS</sequence>